<evidence type="ECO:0000256" key="2">
    <source>
        <dbReference type="ARBA" id="ARBA00008017"/>
    </source>
</evidence>
<dbReference type="InterPro" id="IPR045275">
    <property type="entry name" value="MscS_archaea/bacteria_type"/>
</dbReference>
<dbReference type="Pfam" id="PF00924">
    <property type="entry name" value="MS_channel_2nd"/>
    <property type="match status" value="1"/>
</dbReference>
<dbReference type="InterPro" id="IPR011066">
    <property type="entry name" value="MscS_channel_C_sf"/>
</dbReference>
<reference evidence="11 12" key="1">
    <citation type="journal article" date="2019" name="Int. J. Syst. Evol. Microbiol.">
        <title>The Global Catalogue of Microorganisms (GCM) 10K type strain sequencing project: providing services to taxonomists for standard genome sequencing and annotation.</title>
        <authorList>
            <consortium name="The Broad Institute Genomics Platform"/>
            <consortium name="The Broad Institute Genome Sequencing Center for Infectious Disease"/>
            <person name="Wu L."/>
            <person name="Ma J."/>
        </authorList>
    </citation>
    <scope>NUCLEOTIDE SEQUENCE [LARGE SCALE GENOMIC DNA]</scope>
    <source>
        <strain evidence="11 12">Q85</strain>
    </source>
</reference>
<feature type="domain" description="Mechanosensitive ion channel MscS C-terminal" evidence="10">
    <location>
        <begin position="292"/>
        <end position="377"/>
    </location>
</feature>
<sequence length="438" mass="45384">MALADVAVAVAAGSLSLSPAPLHVATLSAAPLPELLTAGGDAAGPVGDLYGTLTENVRRTIASVLIVGGVLGVRALTSWAKRRDGEVASTQRLLLSASVGAATGIGALSLLVVWDRSGALVDAYESAAIADQLSNVVIAVVILASAYALTDFLGGVIREISAESTVLTDHQEEVVRRLTQLTVYTFALLVAVGLFTDNVGGLLVGAGFLGIVVGMAARQTLGAVFAGFVLMFSRPFEVGDWVQVGDHEGTVTEISIMSTRLRSFDGEVVTLPNDDVRSGSIVDRSRRSRLRIEVEVGVDYAADLERAAAAIEEAVAGVDDVAAMPEPDVVTKRFGDSAVVLGARYWIRNPSMRKRWRTQTDAMGAMKSALEAEGIVIPFPQQTLSAREEGASGPQLDASVEGRATTRDGSPSGDGEASGTESDGEASGTESDGSGASR</sequence>
<dbReference type="Gene3D" id="1.10.287.1260">
    <property type="match status" value="1"/>
</dbReference>
<dbReference type="PANTHER" id="PTHR30221:SF20">
    <property type="entry name" value="SMALL-CONDUCTANCE MECHANOSENSITIVE CHANNEL"/>
    <property type="match status" value="1"/>
</dbReference>
<dbReference type="InterPro" id="IPR023408">
    <property type="entry name" value="MscS_beta-dom_sf"/>
</dbReference>
<accession>A0ABD5YHR4</accession>
<dbReference type="InterPro" id="IPR011014">
    <property type="entry name" value="MscS_channel_TM-2"/>
</dbReference>
<keyword evidence="12" id="KW-1185">Reference proteome</keyword>
<gene>
    <name evidence="11" type="ORF">ACFQMK_03355</name>
</gene>
<evidence type="ECO:0000256" key="3">
    <source>
        <dbReference type="ARBA" id="ARBA00022475"/>
    </source>
</evidence>
<feature type="domain" description="Mechanosensitive ion channel MscS" evidence="9">
    <location>
        <begin position="223"/>
        <end position="280"/>
    </location>
</feature>
<evidence type="ECO:0000256" key="1">
    <source>
        <dbReference type="ARBA" id="ARBA00004651"/>
    </source>
</evidence>
<dbReference type="RefSeq" id="WP_267662920.1">
    <property type="nucleotide sequence ID" value="NZ_JAODIX010000015.1"/>
</dbReference>
<evidence type="ECO:0000259" key="9">
    <source>
        <dbReference type="Pfam" id="PF00924"/>
    </source>
</evidence>
<dbReference type="PANTHER" id="PTHR30221">
    <property type="entry name" value="SMALL-CONDUCTANCE MECHANOSENSITIVE CHANNEL"/>
    <property type="match status" value="1"/>
</dbReference>
<evidence type="ECO:0000256" key="4">
    <source>
        <dbReference type="ARBA" id="ARBA00022692"/>
    </source>
</evidence>
<evidence type="ECO:0000259" key="10">
    <source>
        <dbReference type="Pfam" id="PF21082"/>
    </source>
</evidence>
<dbReference type="InterPro" id="IPR006685">
    <property type="entry name" value="MscS_channel_2nd"/>
</dbReference>
<proteinExistence type="inferred from homology"/>
<dbReference type="InterPro" id="IPR010920">
    <property type="entry name" value="LSM_dom_sf"/>
</dbReference>
<dbReference type="Pfam" id="PF21082">
    <property type="entry name" value="MS_channel_3rd"/>
    <property type="match status" value="1"/>
</dbReference>
<comment type="caution">
    <text evidence="11">The sequence shown here is derived from an EMBL/GenBank/DDBJ whole genome shotgun (WGS) entry which is preliminary data.</text>
</comment>
<evidence type="ECO:0000256" key="7">
    <source>
        <dbReference type="SAM" id="MobiDB-lite"/>
    </source>
</evidence>
<evidence type="ECO:0000256" key="6">
    <source>
        <dbReference type="ARBA" id="ARBA00023136"/>
    </source>
</evidence>
<keyword evidence="5 8" id="KW-1133">Transmembrane helix</keyword>
<dbReference type="Gene3D" id="2.30.30.60">
    <property type="match status" value="1"/>
</dbReference>
<dbReference type="InterPro" id="IPR049278">
    <property type="entry name" value="MS_channel_C"/>
</dbReference>
<dbReference type="SUPFAM" id="SSF50182">
    <property type="entry name" value="Sm-like ribonucleoproteins"/>
    <property type="match status" value="1"/>
</dbReference>
<dbReference type="GO" id="GO:0005886">
    <property type="term" value="C:plasma membrane"/>
    <property type="evidence" value="ECO:0007669"/>
    <property type="project" value="UniProtKB-SubCell"/>
</dbReference>
<evidence type="ECO:0000313" key="12">
    <source>
        <dbReference type="Proteomes" id="UP001596390"/>
    </source>
</evidence>
<keyword evidence="6 8" id="KW-0472">Membrane</keyword>
<feature type="transmembrane region" description="Helical" evidence="8">
    <location>
        <begin position="92"/>
        <end position="114"/>
    </location>
</feature>
<feature type="compositionally biased region" description="Polar residues" evidence="7">
    <location>
        <begin position="428"/>
        <end position="438"/>
    </location>
</feature>
<feature type="region of interest" description="Disordered" evidence="7">
    <location>
        <begin position="386"/>
        <end position="438"/>
    </location>
</feature>
<comment type="similarity">
    <text evidence="2">Belongs to the MscS (TC 1.A.23) family.</text>
</comment>
<keyword evidence="4 8" id="KW-0812">Transmembrane</keyword>
<evidence type="ECO:0000256" key="5">
    <source>
        <dbReference type="ARBA" id="ARBA00022989"/>
    </source>
</evidence>
<comment type="subcellular location">
    <subcellularLocation>
        <location evidence="1">Cell membrane</location>
        <topology evidence="1">Multi-pass membrane protein</topology>
    </subcellularLocation>
</comment>
<dbReference type="AlphaFoldDB" id="A0ABD5YHR4"/>
<evidence type="ECO:0000313" key="11">
    <source>
        <dbReference type="EMBL" id="MFC7185940.1"/>
    </source>
</evidence>
<dbReference type="EMBL" id="JBHSZZ010000015">
    <property type="protein sequence ID" value="MFC7185940.1"/>
    <property type="molecule type" value="Genomic_DNA"/>
</dbReference>
<organism evidence="11 12">
    <name type="scientific">Halorubrum yunnanense</name>
    <dbReference type="NCBI Taxonomy" id="1526162"/>
    <lineage>
        <taxon>Archaea</taxon>
        <taxon>Methanobacteriati</taxon>
        <taxon>Methanobacteriota</taxon>
        <taxon>Stenosarchaea group</taxon>
        <taxon>Halobacteria</taxon>
        <taxon>Halobacteriales</taxon>
        <taxon>Haloferacaceae</taxon>
        <taxon>Halorubrum</taxon>
    </lineage>
</organism>
<feature type="transmembrane region" description="Helical" evidence="8">
    <location>
        <begin position="134"/>
        <end position="157"/>
    </location>
</feature>
<keyword evidence="3" id="KW-1003">Cell membrane</keyword>
<dbReference type="Gene3D" id="3.30.70.100">
    <property type="match status" value="1"/>
</dbReference>
<dbReference type="Proteomes" id="UP001596390">
    <property type="component" value="Unassembled WGS sequence"/>
</dbReference>
<name>A0ABD5YHR4_9EURY</name>
<protein>
    <submittedName>
        <fullName evidence="11">Mechanosensitive ion channel family protein</fullName>
    </submittedName>
</protein>
<evidence type="ECO:0000256" key="8">
    <source>
        <dbReference type="SAM" id="Phobius"/>
    </source>
</evidence>
<dbReference type="SUPFAM" id="SSF82689">
    <property type="entry name" value="Mechanosensitive channel protein MscS (YggB), C-terminal domain"/>
    <property type="match status" value="1"/>
</dbReference>
<dbReference type="SUPFAM" id="SSF82861">
    <property type="entry name" value="Mechanosensitive channel protein MscS (YggB), transmembrane region"/>
    <property type="match status" value="1"/>
</dbReference>
<feature type="transmembrane region" description="Helical" evidence="8">
    <location>
        <begin position="60"/>
        <end position="80"/>
    </location>
</feature>